<reference evidence="31" key="1">
    <citation type="submission" date="2025-08" db="UniProtKB">
        <authorList>
            <consortium name="Ensembl"/>
        </authorList>
    </citation>
    <scope>IDENTIFICATION</scope>
</reference>
<evidence type="ECO:0000256" key="3">
    <source>
        <dbReference type="ARBA" id="ARBA00004479"/>
    </source>
</evidence>
<comment type="cofactor">
    <cofactor evidence="1">
        <name>Mn(2+)</name>
        <dbReference type="ChEBI" id="CHEBI:29035"/>
    </cofactor>
</comment>
<evidence type="ECO:0000256" key="10">
    <source>
        <dbReference type="ARBA" id="ARBA00022723"/>
    </source>
</evidence>
<dbReference type="Gene3D" id="2.10.60.10">
    <property type="entry name" value="CD59"/>
    <property type="match status" value="1"/>
</dbReference>
<evidence type="ECO:0000256" key="24">
    <source>
        <dbReference type="ARBA" id="ARBA00078646"/>
    </source>
</evidence>
<evidence type="ECO:0000256" key="1">
    <source>
        <dbReference type="ARBA" id="ARBA00001936"/>
    </source>
</evidence>
<dbReference type="PANTHER" id="PTHR23255:SF58">
    <property type="entry name" value="ACTIVIN RECEPTOR TYPE-1C"/>
    <property type="match status" value="1"/>
</dbReference>
<dbReference type="GO" id="GO:0005886">
    <property type="term" value="C:plasma membrane"/>
    <property type="evidence" value="ECO:0007669"/>
    <property type="project" value="TreeGrafter"/>
</dbReference>
<evidence type="ECO:0000256" key="16">
    <source>
        <dbReference type="ARBA" id="ARBA00022989"/>
    </source>
</evidence>
<comment type="subcellular location">
    <subcellularLocation>
        <location evidence="3">Membrane</location>
        <topology evidence="3">Single-pass type I membrane protein</topology>
    </subcellularLocation>
</comment>
<dbReference type="GeneTree" id="ENSGT00940000158842"/>
<evidence type="ECO:0000256" key="11">
    <source>
        <dbReference type="ARBA" id="ARBA00022729"/>
    </source>
</evidence>
<comment type="cofactor">
    <cofactor evidence="2">
        <name>Mg(2+)</name>
        <dbReference type="ChEBI" id="CHEBI:18420"/>
    </cofactor>
</comment>
<evidence type="ECO:0000256" key="8">
    <source>
        <dbReference type="ARBA" id="ARBA00022692"/>
    </source>
</evidence>
<evidence type="ECO:0000256" key="19">
    <source>
        <dbReference type="ARBA" id="ARBA00023211"/>
    </source>
</evidence>
<keyword evidence="6 28" id="KW-0723">Serine/threonine-protein kinase</keyword>
<comment type="subunit">
    <text evidence="22">Binds the type 2 receptor protein ACVR2A.</text>
</comment>
<evidence type="ECO:0000256" key="4">
    <source>
        <dbReference type="ARBA" id="ARBA00009605"/>
    </source>
</evidence>
<dbReference type="PROSITE" id="PS00108">
    <property type="entry name" value="PROTEIN_KINASE_ST"/>
    <property type="match status" value="1"/>
</dbReference>
<proteinExistence type="inferred from homology"/>
<evidence type="ECO:0000256" key="7">
    <source>
        <dbReference type="ARBA" id="ARBA00022679"/>
    </source>
</evidence>
<comment type="function">
    <text evidence="26">Serine/threonine protein kinase which forms a receptor complex on ligand binding. The receptor complex consists of 2 type II and 2 type I transmembrane serine/threonine kinases. Type II receptors phosphorylate and activate type I receptors which autophosphorylate, then bind and activate SMAD transcriptional regulators, SMAD2 and SMAD3. Receptor for activin AB, activin B, activin E and NODAL. Upon NODAL binding, activation results in increased apoptosis and reduced proliferation through suppression of AKT signaling and the activation of Smad2-dependent signaling pathway in pancreatic beta-cells, trophoblasts, epithelial or neuronal cells. Acts as a positive regulator for macrophage activation partially through down-regulation of PPARG expression.</text>
</comment>
<dbReference type="PROSITE" id="PS51256">
    <property type="entry name" value="GS"/>
    <property type="match status" value="1"/>
</dbReference>
<keyword evidence="16" id="KW-1133">Transmembrane helix</keyword>
<dbReference type="Pfam" id="PF08515">
    <property type="entry name" value="TGF_beta_GS"/>
    <property type="match status" value="1"/>
</dbReference>
<dbReference type="InterPro" id="IPR008271">
    <property type="entry name" value="Ser/Thr_kinase_AS"/>
</dbReference>
<dbReference type="GO" id="GO:0043235">
    <property type="term" value="C:receptor complex"/>
    <property type="evidence" value="ECO:0007669"/>
    <property type="project" value="TreeGrafter"/>
</dbReference>
<keyword evidence="13" id="KW-0418">Kinase</keyword>
<dbReference type="Ensembl" id="ENSACCT00020019144.1">
    <property type="protein sequence ID" value="ENSACCP00020018338.1"/>
    <property type="gene ID" value="ENSACCG00020012594.1"/>
</dbReference>
<dbReference type="SUPFAM" id="SSF56112">
    <property type="entry name" value="Protein kinase-like (PK-like)"/>
    <property type="match status" value="1"/>
</dbReference>
<dbReference type="AlphaFoldDB" id="A0A663F236"/>
<keyword evidence="15" id="KW-0460">Magnesium</keyword>
<dbReference type="SMART" id="SM00467">
    <property type="entry name" value="GS"/>
    <property type="match status" value="1"/>
</dbReference>
<organism evidence="31 32">
    <name type="scientific">Aquila chrysaetos chrysaetos</name>
    <dbReference type="NCBI Taxonomy" id="223781"/>
    <lineage>
        <taxon>Eukaryota</taxon>
        <taxon>Metazoa</taxon>
        <taxon>Chordata</taxon>
        <taxon>Craniata</taxon>
        <taxon>Vertebrata</taxon>
        <taxon>Euteleostomi</taxon>
        <taxon>Archelosauria</taxon>
        <taxon>Archosauria</taxon>
        <taxon>Dinosauria</taxon>
        <taxon>Saurischia</taxon>
        <taxon>Theropoda</taxon>
        <taxon>Coelurosauria</taxon>
        <taxon>Aves</taxon>
        <taxon>Neognathae</taxon>
        <taxon>Neoaves</taxon>
        <taxon>Telluraves</taxon>
        <taxon>Accipitrimorphae</taxon>
        <taxon>Accipitriformes</taxon>
        <taxon>Accipitridae</taxon>
        <taxon>Accipitrinae</taxon>
        <taxon>Aquila</taxon>
    </lineage>
</organism>
<feature type="binding site" evidence="27">
    <location>
        <position position="222"/>
    </location>
    <ligand>
        <name>ATP</name>
        <dbReference type="ChEBI" id="CHEBI:30616"/>
    </ligand>
</feature>
<evidence type="ECO:0000256" key="6">
    <source>
        <dbReference type="ARBA" id="ARBA00022527"/>
    </source>
</evidence>
<dbReference type="InterPro" id="IPR017441">
    <property type="entry name" value="Protein_kinase_ATP_BS"/>
</dbReference>
<dbReference type="InterPro" id="IPR000472">
    <property type="entry name" value="Activin_recp"/>
</dbReference>
<evidence type="ECO:0000256" key="14">
    <source>
        <dbReference type="ARBA" id="ARBA00022840"/>
    </source>
</evidence>
<evidence type="ECO:0000256" key="26">
    <source>
        <dbReference type="ARBA" id="ARBA00093311"/>
    </source>
</evidence>
<keyword evidence="12 27" id="KW-0547">Nucleotide-binding</keyword>
<dbReference type="InterPro" id="IPR001245">
    <property type="entry name" value="Ser-Thr/Tyr_kinase_cat_dom"/>
</dbReference>
<dbReference type="Pfam" id="PF01064">
    <property type="entry name" value="Activin_recp"/>
    <property type="match status" value="1"/>
</dbReference>
<dbReference type="InterPro" id="IPR011009">
    <property type="entry name" value="Kinase-like_dom_sf"/>
</dbReference>
<dbReference type="Proteomes" id="UP000472275">
    <property type="component" value="Chromosome 6"/>
</dbReference>
<protein>
    <recommendedName>
        <fullName evidence="23">Activin receptor type-1C</fullName>
        <ecNumber evidence="5">2.7.11.30</ecNumber>
    </recommendedName>
    <alternativeName>
        <fullName evidence="25">Activin receptor type IC</fullName>
    </alternativeName>
    <alternativeName>
        <fullName evidence="24">Activin receptor-like kinase 7</fullName>
    </alternativeName>
</protein>
<dbReference type="PROSITE" id="PS50011">
    <property type="entry name" value="PROTEIN_KINASE_DOM"/>
    <property type="match status" value="1"/>
</dbReference>
<keyword evidence="14 27" id="KW-0067">ATP-binding</keyword>
<dbReference type="GO" id="GO:0046872">
    <property type="term" value="F:metal ion binding"/>
    <property type="evidence" value="ECO:0007669"/>
    <property type="project" value="UniProtKB-KW"/>
</dbReference>
<dbReference type="GO" id="GO:0009888">
    <property type="term" value="P:tissue development"/>
    <property type="evidence" value="ECO:0007669"/>
    <property type="project" value="UniProtKB-ARBA"/>
</dbReference>
<dbReference type="CDD" id="cd14143">
    <property type="entry name" value="STKc_TGFbR1_ACVR1b_ACVR1c"/>
    <property type="match status" value="1"/>
</dbReference>
<evidence type="ECO:0000256" key="17">
    <source>
        <dbReference type="ARBA" id="ARBA00023136"/>
    </source>
</evidence>
<evidence type="ECO:0000256" key="9">
    <source>
        <dbReference type="ARBA" id="ARBA00022703"/>
    </source>
</evidence>
<reference evidence="31" key="2">
    <citation type="submission" date="2025-09" db="UniProtKB">
        <authorList>
            <consortium name="Ensembl"/>
        </authorList>
    </citation>
    <scope>IDENTIFICATION</scope>
</reference>
<dbReference type="InterPro" id="IPR000719">
    <property type="entry name" value="Prot_kinase_dom"/>
</dbReference>
<evidence type="ECO:0000259" key="30">
    <source>
        <dbReference type="PROSITE" id="PS51256"/>
    </source>
</evidence>
<keyword evidence="32" id="KW-1185">Reference proteome</keyword>
<dbReference type="GO" id="GO:0009653">
    <property type="term" value="P:anatomical structure morphogenesis"/>
    <property type="evidence" value="ECO:0007669"/>
    <property type="project" value="UniProtKB-ARBA"/>
</dbReference>
<keyword evidence="11" id="KW-0732">Signal</keyword>
<gene>
    <name evidence="31" type="primary">ACVR1C</name>
</gene>
<dbReference type="GO" id="GO:0071363">
    <property type="term" value="P:cellular response to growth factor stimulus"/>
    <property type="evidence" value="ECO:0007669"/>
    <property type="project" value="TreeGrafter"/>
</dbReference>
<accession>A0A663F236</accession>
<evidence type="ECO:0000256" key="2">
    <source>
        <dbReference type="ARBA" id="ARBA00001946"/>
    </source>
</evidence>
<evidence type="ECO:0000313" key="32">
    <source>
        <dbReference type="Proteomes" id="UP000472275"/>
    </source>
</evidence>
<dbReference type="PROSITE" id="PS00107">
    <property type="entry name" value="PROTEIN_KINASE_ATP"/>
    <property type="match status" value="1"/>
</dbReference>
<evidence type="ECO:0000256" key="25">
    <source>
        <dbReference type="ARBA" id="ARBA00083379"/>
    </source>
</evidence>
<evidence type="ECO:0000256" key="18">
    <source>
        <dbReference type="ARBA" id="ARBA00023170"/>
    </source>
</evidence>
<keyword evidence="19" id="KW-0464">Manganese</keyword>
<keyword evidence="9" id="KW-0053">Apoptosis</keyword>
<dbReference type="FunFam" id="1.10.510.10:FF:000045">
    <property type="entry name" value="Receptor protein serine/threonine kinase"/>
    <property type="match status" value="1"/>
</dbReference>
<evidence type="ECO:0000256" key="20">
    <source>
        <dbReference type="ARBA" id="ARBA00047681"/>
    </source>
</evidence>
<dbReference type="SMART" id="SM00220">
    <property type="entry name" value="S_TKc"/>
    <property type="match status" value="1"/>
</dbReference>
<dbReference type="FunFam" id="2.10.60.10:FF:000007">
    <property type="entry name" value="Receptor protein serine/threonine kinase"/>
    <property type="match status" value="1"/>
</dbReference>
<feature type="domain" description="GS" evidence="30">
    <location>
        <begin position="165"/>
        <end position="194"/>
    </location>
</feature>
<dbReference type="Pfam" id="PF07714">
    <property type="entry name" value="PK_Tyr_Ser-Thr"/>
    <property type="match status" value="1"/>
</dbReference>
<dbReference type="GO" id="GO:0030154">
    <property type="term" value="P:cell differentiation"/>
    <property type="evidence" value="ECO:0007669"/>
    <property type="project" value="UniProtKB-ARBA"/>
</dbReference>
<evidence type="ECO:0000259" key="29">
    <source>
        <dbReference type="PROSITE" id="PS50011"/>
    </source>
</evidence>
<feature type="domain" description="Protein kinase" evidence="29">
    <location>
        <begin position="195"/>
        <end position="485"/>
    </location>
</feature>
<dbReference type="InterPro" id="IPR000333">
    <property type="entry name" value="TGFB_receptor"/>
</dbReference>
<evidence type="ECO:0000313" key="31">
    <source>
        <dbReference type="Ensembl" id="ENSACCP00020018338.1"/>
    </source>
</evidence>
<comment type="catalytic activity">
    <reaction evidence="20">
        <text>L-seryl-[receptor-protein] + ATP = O-phospho-L-seryl-[receptor-protein] + ADP + H(+)</text>
        <dbReference type="Rhea" id="RHEA:18673"/>
        <dbReference type="Rhea" id="RHEA-COMP:11022"/>
        <dbReference type="Rhea" id="RHEA-COMP:11023"/>
        <dbReference type="ChEBI" id="CHEBI:15378"/>
        <dbReference type="ChEBI" id="CHEBI:29999"/>
        <dbReference type="ChEBI" id="CHEBI:30616"/>
        <dbReference type="ChEBI" id="CHEBI:83421"/>
        <dbReference type="ChEBI" id="CHEBI:456216"/>
        <dbReference type="EC" id="2.7.11.30"/>
    </reaction>
</comment>
<dbReference type="PANTHER" id="PTHR23255">
    <property type="entry name" value="TRANSFORMING GROWTH FACTOR-BETA RECEPTOR TYPE I AND II"/>
    <property type="match status" value="1"/>
</dbReference>
<dbReference type="Gene3D" id="1.10.510.10">
    <property type="entry name" value="Transferase(Phosphotransferase) domain 1"/>
    <property type="match status" value="1"/>
</dbReference>
<evidence type="ECO:0000256" key="12">
    <source>
        <dbReference type="ARBA" id="ARBA00022741"/>
    </source>
</evidence>
<dbReference type="CDD" id="cd23540">
    <property type="entry name" value="TFP_LU_ECD_ALK7"/>
    <property type="match status" value="1"/>
</dbReference>
<dbReference type="FunFam" id="3.30.200.20:FF:000023">
    <property type="entry name" value="Receptor protein serine/threonine kinase"/>
    <property type="match status" value="1"/>
</dbReference>
<dbReference type="InterPro" id="IPR045860">
    <property type="entry name" value="Snake_toxin-like_sf"/>
</dbReference>
<dbReference type="GO" id="GO:0004675">
    <property type="term" value="F:transmembrane receptor protein serine/threonine kinase activity"/>
    <property type="evidence" value="ECO:0007669"/>
    <property type="project" value="UniProtKB-EC"/>
</dbReference>
<dbReference type="InterPro" id="IPR003605">
    <property type="entry name" value="GS_dom"/>
</dbReference>
<dbReference type="GO" id="GO:0005524">
    <property type="term" value="F:ATP binding"/>
    <property type="evidence" value="ECO:0007669"/>
    <property type="project" value="UniProtKB-UniRule"/>
</dbReference>
<comment type="similarity">
    <text evidence="4">Belongs to the protein kinase superfamily. TKL Ser/Thr protein kinase family. TGFB receptor subfamily.</text>
</comment>
<evidence type="ECO:0000256" key="28">
    <source>
        <dbReference type="RuleBase" id="RU000304"/>
    </source>
</evidence>
<keyword evidence="10" id="KW-0479">Metal-binding</keyword>
<sequence>LVALTQSALARRCILLAPGGWKTSFSGLQCVCQLCEHTNFTCQTEGACWASVMLTNGREEVIKSCVSLPELNAQVFCHSSKNITKTECCYTDFCNNITLRLPSPGRAGAGPVVLAVTVAVPVCVLSLVAVLAACSCQGRRCARGRAKQPNVEEPLSECNLVNSGKTLKDLIYDMTTSGSGSGLPLLVQRTIARTIVLQEIVGKGRFGEVWRGRWCGEDVAVKIFSSRDERSWFREAEIYQTVMLRHENILGFIAADNKDNGTWTQLWLVSEYHEQGSLFDYLNRGTVTVEGMVKLALSVASGLAHLHMEIVGTQGKPAIAHRDLKSKNILVKRNESCAIADLGLAVKHDSVLNTIDIPQNPRVGTRRYMAPEILDDVMNTNIFESFKRADIYSLGLVYWEIARRCSVGGITEEYQLPYYDVVPSDPSIEDMRRVVCEQKLRPNIPNQWQSCEALRVMGRIMRECWYANGAARLTALRIKKTISQLCVQEDSKA</sequence>
<evidence type="ECO:0000256" key="23">
    <source>
        <dbReference type="ARBA" id="ARBA00071863"/>
    </source>
</evidence>
<keyword evidence="18" id="KW-0675">Receptor</keyword>
<keyword evidence="7" id="KW-0808">Transferase</keyword>
<evidence type="ECO:0000256" key="21">
    <source>
        <dbReference type="ARBA" id="ARBA00048773"/>
    </source>
</evidence>
<keyword evidence="17" id="KW-0472">Membrane</keyword>
<dbReference type="SUPFAM" id="SSF57302">
    <property type="entry name" value="Snake toxin-like"/>
    <property type="match status" value="1"/>
</dbReference>
<name>A0A663F236_AQUCH</name>
<evidence type="ECO:0000256" key="22">
    <source>
        <dbReference type="ARBA" id="ARBA00064912"/>
    </source>
</evidence>
<evidence type="ECO:0000256" key="13">
    <source>
        <dbReference type="ARBA" id="ARBA00022777"/>
    </source>
</evidence>
<keyword evidence="8" id="KW-0812">Transmembrane</keyword>
<evidence type="ECO:0000256" key="5">
    <source>
        <dbReference type="ARBA" id="ARBA00012401"/>
    </source>
</evidence>
<evidence type="ECO:0000256" key="27">
    <source>
        <dbReference type="PROSITE-ProRule" id="PRU10141"/>
    </source>
</evidence>
<dbReference type="GO" id="GO:0006915">
    <property type="term" value="P:apoptotic process"/>
    <property type="evidence" value="ECO:0007669"/>
    <property type="project" value="UniProtKB-KW"/>
</dbReference>
<evidence type="ECO:0000256" key="15">
    <source>
        <dbReference type="ARBA" id="ARBA00022842"/>
    </source>
</evidence>
<dbReference type="EC" id="2.7.11.30" evidence="5"/>
<dbReference type="Gene3D" id="3.30.200.20">
    <property type="entry name" value="Phosphorylase Kinase, domain 1"/>
    <property type="match status" value="1"/>
</dbReference>
<comment type="catalytic activity">
    <reaction evidence="21">
        <text>L-threonyl-[receptor-protein] + ATP = O-phospho-L-threonyl-[receptor-protein] + ADP + H(+)</text>
        <dbReference type="Rhea" id="RHEA:44880"/>
        <dbReference type="Rhea" id="RHEA-COMP:11024"/>
        <dbReference type="Rhea" id="RHEA-COMP:11025"/>
        <dbReference type="ChEBI" id="CHEBI:15378"/>
        <dbReference type="ChEBI" id="CHEBI:30013"/>
        <dbReference type="ChEBI" id="CHEBI:30616"/>
        <dbReference type="ChEBI" id="CHEBI:61977"/>
        <dbReference type="ChEBI" id="CHEBI:456216"/>
        <dbReference type="EC" id="2.7.11.30"/>
    </reaction>
</comment>